<sequence length="172" mass="18598">MDEAHAIRTLHDGGFDPAEICCLLICEWQTVERALFVSLETNSVASPDPDPVGQEALSPPTPPQPEIKHRAPADAGPTPAAERTAEVEAIERHIRDKGASRSVNFGADAPAVEYLRACGIEVYGAPPALRQRGRWMVNGIVASTAALWERARKEADRRGDQAPRKGRTGARS</sequence>
<feature type="region of interest" description="Disordered" evidence="1">
    <location>
        <begin position="45"/>
        <end position="85"/>
    </location>
</feature>
<evidence type="ECO:0000313" key="3">
    <source>
        <dbReference type="Proteomes" id="UP000672602"/>
    </source>
</evidence>
<reference evidence="2" key="1">
    <citation type="submission" date="2021-04" db="EMBL/GenBank/DDBJ databases">
        <authorList>
            <person name="Zhang D.-C."/>
        </authorList>
    </citation>
    <scope>NUCLEOTIDE SEQUENCE</scope>
    <source>
        <strain evidence="2">CGMCC 1.15697</strain>
    </source>
</reference>
<dbReference type="EMBL" id="JAGMWN010000004">
    <property type="protein sequence ID" value="MBP5857266.1"/>
    <property type="molecule type" value="Genomic_DNA"/>
</dbReference>
<comment type="caution">
    <text evidence="2">The sequence shown here is derived from an EMBL/GenBank/DDBJ whole genome shotgun (WGS) entry which is preliminary data.</text>
</comment>
<accession>A0A8J7V0Y9</accession>
<protein>
    <submittedName>
        <fullName evidence="2">Uncharacterized protein</fullName>
    </submittedName>
</protein>
<feature type="compositionally biased region" description="Basic and acidic residues" evidence="1">
    <location>
        <begin position="151"/>
        <end position="163"/>
    </location>
</feature>
<dbReference type="AlphaFoldDB" id="A0A8J7V0Y9"/>
<keyword evidence="3" id="KW-1185">Reference proteome</keyword>
<evidence type="ECO:0000313" key="2">
    <source>
        <dbReference type="EMBL" id="MBP5857266.1"/>
    </source>
</evidence>
<gene>
    <name evidence="2" type="ORF">KAJ83_09620</name>
</gene>
<feature type="region of interest" description="Disordered" evidence="1">
    <location>
        <begin position="151"/>
        <end position="172"/>
    </location>
</feature>
<dbReference type="RefSeq" id="WP_210681856.1">
    <property type="nucleotide sequence ID" value="NZ_JAGMWN010000004.1"/>
</dbReference>
<name>A0A8J7V0Y9_9PROT</name>
<proteinExistence type="predicted"/>
<dbReference type="Proteomes" id="UP000672602">
    <property type="component" value="Unassembled WGS sequence"/>
</dbReference>
<evidence type="ECO:0000256" key="1">
    <source>
        <dbReference type="SAM" id="MobiDB-lite"/>
    </source>
</evidence>
<organism evidence="2 3">
    <name type="scientific">Marivibrio halodurans</name>
    <dbReference type="NCBI Taxonomy" id="2039722"/>
    <lineage>
        <taxon>Bacteria</taxon>
        <taxon>Pseudomonadati</taxon>
        <taxon>Pseudomonadota</taxon>
        <taxon>Alphaproteobacteria</taxon>
        <taxon>Rhodospirillales</taxon>
        <taxon>Rhodospirillaceae</taxon>
        <taxon>Marivibrio</taxon>
    </lineage>
</organism>